<feature type="transmembrane region" description="Helical" evidence="7">
    <location>
        <begin position="418"/>
        <end position="437"/>
    </location>
</feature>
<comment type="subcellular location">
    <subcellularLocation>
        <location evidence="1">Cell membrane</location>
        <topology evidence="1">Multi-pass membrane protein</topology>
    </subcellularLocation>
</comment>
<evidence type="ECO:0000256" key="1">
    <source>
        <dbReference type="ARBA" id="ARBA00004651"/>
    </source>
</evidence>
<dbReference type="EMBL" id="JAVIZN010000002">
    <property type="protein sequence ID" value="MDR6206414.1"/>
    <property type="molecule type" value="Genomic_DNA"/>
</dbReference>
<dbReference type="InterPro" id="IPR005828">
    <property type="entry name" value="MFS_sugar_transport-like"/>
</dbReference>
<dbReference type="GO" id="GO:0005886">
    <property type="term" value="C:plasma membrane"/>
    <property type="evidence" value="ECO:0007669"/>
    <property type="project" value="UniProtKB-SubCell"/>
</dbReference>
<evidence type="ECO:0000259" key="8">
    <source>
        <dbReference type="PROSITE" id="PS50850"/>
    </source>
</evidence>
<organism evidence="9 10">
    <name type="scientific">Paraburkholderia graminis</name>
    <dbReference type="NCBI Taxonomy" id="60548"/>
    <lineage>
        <taxon>Bacteria</taxon>
        <taxon>Pseudomonadati</taxon>
        <taxon>Pseudomonadota</taxon>
        <taxon>Betaproteobacteria</taxon>
        <taxon>Burkholderiales</taxon>
        <taxon>Burkholderiaceae</taxon>
        <taxon>Paraburkholderia</taxon>
    </lineage>
</organism>
<gene>
    <name evidence="9" type="ORF">QF025_005134</name>
</gene>
<evidence type="ECO:0000256" key="4">
    <source>
        <dbReference type="ARBA" id="ARBA00022692"/>
    </source>
</evidence>
<comment type="caution">
    <text evidence="9">The sequence shown here is derived from an EMBL/GenBank/DDBJ whole genome shotgun (WGS) entry which is preliminary data.</text>
</comment>
<evidence type="ECO:0000256" key="6">
    <source>
        <dbReference type="ARBA" id="ARBA00023136"/>
    </source>
</evidence>
<keyword evidence="6 7" id="KW-0472">Membrane</keyword>
<dbReference type="AlphaFoldDB" id="A0ABD5CR08"/>
<feature type="transmembrane region" description="Helical" evidence="7">
    <location>
        <begin position="256"/>
        <end position="273"/>
    </location>
</feature>
<evidence type="ECO:0000313" key="10">
    <source>
        <dbReference type="Proteomes" id="UP001245184"/>
    </source>
</evidence>
<evidence type="ECO:0000256" key="5">
    <source>
        <dbReference type="ARBA" id="ARBA00022989"/>
    </source>
</evidence>
<dbReference type="SUPFAM" id="SSF103473">
    <property type="entry name" value="MFS general substrate transporter"/>
    <property type="match status" value="1"/>
</dbReference>
<feature type="transmembrane region" description="Helical" evidence="7">
    <location>
        <begin position="163"/>
        <end position="183"/>
    </location>
</feature>
<feature type="transmembrane region" description="Helical" evidence="7">
    <location>
        <begin position="121"/>
        <end position="142"/>
    </location>
</feature>
<evidence type="ECO:0000256" key="7">
    <source>
        <dbReference type="SAM" id="Phobius"/>
    </source>
</evidence>
<dbReference type="PROSITE" id="PS50850">
    <property type="entry name" value="MFS"/>
    <property type="match status" value="1"/>
</dbReference>
<proteinExistence type="predicted"/>
<dbReference type="Pfam" id="PF00083">
    <property type="entry name" value="Sugar_tr"/>
    <property type="match status" value="1"/>
</dbReference>
<keyword evidence="3" id="KW-1003">Cell membrane</keyword>
<keyword evidence="5 7" id="KW-1133">Transmembrane helix</keyword>
<name>A0ABD5CR08_9BURK</name>
<dbReference type="PROSITE" id="PS00216">
    <property type="entry name" value="SUGAR_TRANSPORT_1"/>
    <property type="match status" value="1"/>
</dbReference>
<feature type="transmembrane region" description="Helical" evidence="7">
    <location>
        <begin position="195"/>
        <end position="216"/>
    </location>
</feature>
<feature type="transmembrane region" description="Helical" evidence="7">
    <location>
        <begin position="97"/>
        <end position="115"/>
    </location>
</feature>
<accession>A0ABD5CR08</accession>
<dbReference type="Proteomes" id="UP001245184">
    <property type="component" value="Unassembled WGS sequence"/>
</dbReference>
<reference evidence="9 10" key="1">
    <citation type="submission" date="2023-08" db="EMBL/GenBank/DDBJ databases">
        <title>Genome sequencing of plant associated microbes to promote plant fitness in Sorghum bicolor and Oryza sativa.</title>
        <authorList>
            <person name="Coleman-Derr D."/>
        </authorList>
    </citation>
    <scope>NUCLEOTIDE SEQUENCE [LARGE SCALE GENOMIC DNA]</scope>
    <source>
        <strain evidence="9 10">SLBN-33</strain>
    </source>
</reference>
<keyword evidence="2" id="KW-0813">Transport</keyword>
<dbReference type="RefSeq" id="WP_029965696.1">
    <property type="nucleotide sequence ID" value="NZ_ATXV01000001.1"/>
</dbReference>
<evidence type="ECO:0000256" key="2">
    <source>
        <dbReference type="ARBA" id="ARBA00022448"/>
    </source>
</evidence>
<evidence type="ECO:0000256" key="3">
    <source>
        <dbReference type="ARBA" id="ARBA00022475"/>
    </source>
</evidence>
<feature type="transmembrane region" description="Helical" evidence="7">
    <location>
        <begin position="385"/>
        <end position="406"/>
    </location>
</feature>
<dbReference type="PANTHER" id="PTHR43045">
    <property type="entry name" value="SHIKIMATE TRANSPORTER"/>
    <property type="match status" value="1"/>
</dbReference>
<sequence>METTLAGARNTATQSNRSIVIAAAASCFGWALDLFDLFILLYVAPVVGKLFFPSDHPTLSLAGVYASFAVTLLMRPIGSALFGSYADRNGRKRAMQIAVFGVGISTAVFGTLPTIAQAGVIAPILFVLLRLVQGVFVGGVVASSHTLGTESVPPHWRGAVSGLIGGGGAGIGGLLASIVFFIASALFPGPQFEVWGWRVMFFAGLITSLLGALLFLRLEESPFWKEQHARKAARKAAVSKQSSPLRTLFSAEYRRVMIVNVIMTTSSGAGYYLCSGYLPTFLKVVKHLPNGTTSTILMATGLLSIAAAIAIGAASDFFGRKKVFIGAGVLRLALLPILYILMTKTDSAPLLAGYTLLLAVLGGASYAPLLIFLNERFPTAIRASGTGLSWNIGFALGGMMPTFVSLLSANEQQLPATLSWFLLGVSALFLVGAFIVPETRGNLEVSRRSEAGMPGA</sequence>
<feature type="transmembrane region" description="Helical" evidence="7">
    <location>
        <begin position="354"/>
        <end position="373"/>
    </location>
</feature>
<feature type="transmembrane region" description="Helical" evidence="7">
    <location>
        <begin position="64"/>
        <end position="85"/>
    </location>
</feature>
<dbReference type="PROSITE" id="PS00217">
    <property type="entry name" value="SUGAR_TRANSPORT_2"/>
    <property type="match status" value="1"/>
</dbReference>
<dbReference type="InterPro" id="IPR020846">
    <property type="entry name" value="MFS_dom"/>
</dbReference>
<keyword evidence="4 7" id="KW-0812">Transmembrane</keyword>
<evidence type="ECO:0000313" key="9">
    <source>
        <dbReference type="EMBL" id="MDR6206414.1"/>
    </source>
</evidence>
<dbReference type="Gene3D" id="1.20.1250.20">
    <property type="entry name" value="MFS general substrate transporter like domains"/>
    <property type="match status" value="1"/>
</dbReference>
<dbReference type="PANTHER" id="PTHR43045:SF1">
    <property type="entry name" value="SHIKIMATE TRANSPORTER"/>
    <property type="match status" value="1"/>
</dbReference>
<protein>
    <submittedName>
        <fullName evidence="9">MHS family proline/betaine transporter-like MFS transporter</fullName>
    </submittedName>
</protein>
<feature type="transmembrane region" description="Helical" evidence="7">
    <location>
        <begin position="323"/>
        <end position="342"/>
    </location>
</feature>
<feature type="transmembrane region" description="Helical" evidence="7">
    <location>
        <begin position="19"/>
        <end position="44"/>
    </location>
</feature>
<dbReference type="InterPro" id="IPR036259">
    <property type="entry name" value="MFS_trans_sf"/>
</dbReference>
<feature type="transmembrane region" description="Helical" evidence="7">
    <location>
        <begin position="293"/>
        <end position="311"/>
    </location>
</feature>
<dbReference type="InterPro" id="IPR005829">
    <property type="entry name" value="Sugar_transporter_CS"/>
</dbReference>
<feature type="domain" description="Major facilitator superfamily (MFS) profile" evidence="8">
    <location>
        <begin position="22"/>
        <end position="440"/>
    </location>
</feature>